<dbReference type="InterPro" id="IPR032710">
    <property type="entry name" value="NTF2-like_dom_sf"/>
</dbReference>
<dbReference type="AlphaFoldDB" id="A0A1M7RU48"/>
<dbReference type="Gene3D" id="3.10.450.50">
    <property type="match status" value="1"/>
</dbReference>
<dbReference type="EMBL" id="FRDM01000001">
    <property type="protein sequence ID" value="SHN49552.1"/>
    <property type="molecule type" value="Genomic_DNA"/>
</dbReference>
<dbReference type="SUPFAM" id="SSF54427">
    <property type="entry name" value="NTF2-like"/>
    <property type="match status" value="1"/>
</dbReference>
<evidence type="ECO:0000259" key="1">
    <source>
        <dbReference type="Pfam" id="PF12680"/>
    </source>
</evidence>
<gene>
    <name evidence="2" type="ORF">SAMN05660350_00093</name>
</gene>
<protein>
    <submittedName>
        <fullName evidence="2">SnoaL-like domain-containing protein</fullName>
    </submittedName>
</protein>
<reference evidence="2 3" key="1">
    <citation type="submission" date="2016-12" db="EMBL/GenBank/DDBJ databases">
        <authorList>
            <person name="Song W.-J."/>
            <person name="Kurnit D.M."/>
        </authorList>
    </citation>
    <scope>NUCLEOTIDE SEQUENCE [LARGE SCALE GENOMIC DNA]</scope>
    <source>
        <strain evidence="2 3">DSM 43162</strain>
    </source>
</reference>
<sequence>MPQRAAVAVVTGQLAVVEAWLDAVDRADTGAATALCAPDLEIVGPRGSVRGREVLGPWLARAGFRARPLRWFCGAGGEVVVEQDATWADPATGAERGRAVVAARFLVTDGVIARVQRHDDGLPTALAAAGLRESDEVTARRCPAAAGTGQPCARTCWVTSSATRSGASSGMKWGRPSSTSSR</sequence>
<dbReference type="InterPro" id="IPR037401">
    <property type="entry name" value="SnoaL-like"/>
</dbReference>
<accession>A0A1M7RU48</accession>
<evidence type="ECO:0000313" key="2">
    <source>
        <dbReference type="EMBL" id="SHN49552.1"/>
    </source>
</evidence>
<feature type="domain" description="SnoaL-like" evidence="1">
    <location>
        <begin position="17"/>
        <end position="115"/>
    </location>
</feature>
<proteinExistence type="predicted"/>
<dbReference type="Proteomes" id="UP000184428">
    <property type="component" value="Unassembled WGS sequence"/>
</dbReference>
<name>A0A1M7RU48_9ACTN</name>
<evidence type="ECO:0000313" key="3">
    <source>
        <dbReference type="Proteomes" id="UP000184428"/>
    </source>
</evidence>
<organism evidence="2 3">
    <name type="scientific">Geodermatophilus obscurus</name>
    <dbReference type="NCBI Taxonomy" id="1861"/>
    <lineage>
        <taxon>Bacteria</taxon>
        <taxon>Bacillati</taxon>
        <taxon>Actinomycetota</taxon>
        <taxon>Actinomycetes</taxon>
        <taxon>Geodermatophilales</taxon>
        <taxon>Geodermatophilaceae</taxon>
        <taxon>Geodermatophilus</taxon>
    </lineage>
</organism>
<dbReference type="Pfam" id="PF12680">
    <property type="entry name" value="SnoaL_2"/>
    <property type="match status" value="1"/>
</dbReference>